<keyword evidence="3" id="KW-1185">Reference proteome</keyword>
<accession>A0A6P1YQH6</accession>
<name>A0A6P1YQH6_9HYPH</name>
<protein>
    <submittedName>
        <fullName evidence="2">Uncharacterized protein</fullName>
    </submittedName>
</protein>
<proteinExistence type="predicted"/>
<dbReference type="AlphaFoldDB" id="A0A6P1YQH6"/>
<sequence>MRIVSTAAIVTVTGCLTITAAQAACSGSNGRGWASGKGAGAFEMSTGDKECRISFPGVINEQAGTRIPATEVSVTQSPKSGKIKVVKGRGILYTPNAGFKGRDRFCTRNTTPKAPGVTLSGCITVTVK</sequence>
<feature type="signal peptide" evidence="1">
    <location>
        <begin position="1"/>
        <end position="23"/>
    </location>
</feature>
<feature type="chain" id="PRO_5026661533" evidence="1">
    <location>
        <begin position="24"/>
        <end position="128"/>
    </location>
</feature>
<evidence type="ECO:0000256" key="1">
    <source>
        <dbReference type="SAM" id="SignalP"/>
    </source>
</evidence>
<keyword evidence="1" id="KW-0732">Signal</keyword>
<dbReference type="EMBL" id="CP048630">
    <property type="protein sequence ID" value="QIB35707.1"/>
    <property type="molecule type" value="Genomic_DNA"/>
</dbReference>
<dbReference type="Gene3D" id="2.60.40.3440">
    <property type="match status" value="1"/>
</dbReference>
<dbReference type="PROSITE" id="PS51257">
    <property type="entry name" value="PROKAR_LIPOPROTEIN"/>
    <property type="match status" value="1"/>
</dbReference>
<dbReference type="Proteomes" id="UP000464751">
    <property type="component" value="Chromosome"/>
</dbReference>
<organism evidence="2 3">
    <name type="scientific">Ancylobacter pratisalsi</name>
    <dbReference type="NCBI Taxonomy" id="1745854"/>
    <lineage>
        <taxon>Bacteria</taxon>
        <taxon>Pseudomonadati</taxon>
        <taxon>Pseudomonadota</taxon>
        <taxon>Alphaproteobacteria</taxon>
        <taxon>Hyphomicrobiales</taxon>
        <taxon>Xanthobacteraceae</taxon>
        <taxon>Ancylobacter</taxon>
    </lineage>
</organism>
<reference evidence="2 3" key="1">
    <citation type="submission" date="2020-02" db="EMBL/GenBank/DDBJ databases">
        <authorList>
            <person name="Li G."/>
        </authorList>
    </citation>
    <scope>NUCLEOTIDE SEQUENCE [LARGE SCALE GENOMIC DNA]</scope>
    <source>
        <strain evidence="2 3">DSM 102029</strain>
    </source>
</reference>
<dbReference type="KEGG" id="apra:G3A50_19835"/>
<gene>
    <name evidence="2" type="ORF">G3A50_19835</name>
</gene>
<evidence type="ECO:0000313" key="3">
    <source>
        <dbReference type="Proteomes" id="UP000464751"/>
    </source>
</evidence>
<evidence type="ECO:0000313" key="2">
    <source>
        <dbReference type="EMBL" id="QIB35707.1"/>
    </source>
</evidence>